<sequence>MGPGRISVDKASEVTEEEPENSVSASGALRWLRRVAVDHGEPGLCSGEAQGARNAEFIKRKRKHDLIVPDTSEPTSKSPWLKSEQQSSVESKKRQFSPASPVPSLRSNGDYKDCSSLTPKNALDFVNQLGFHKKDSSKTLLKDPSVQANTMNEKKPREKETSIADLDTEDSGLLISNKVESQTVKEGHSLVTRTLDSPKSLDQGVSPLVRPNEIVSSSHLSRPMKSQKHQKPRKKTELLSLIRSDDLPRIPIPIGPKRQDVVSEWTGLPKVNDMPDVDLDNSKRLGNYQSPQNPIDSPKLFYDEYTRMAIPVGPRFQAGVQDWTGPLKKTNSSYSDGDLDNSKWLGTKIWSVEGTDIETSTEMIGKRRHHPCSCDSPGSTECTNHHITQERDRLKSELGPAFFSWKFNEMGEQVSCLWTQQEQNRFQNILKGSPMSNSKAFWKTAFKCFRGKSRENIVSYYFNVHVLRQISRQTRLPGAIVDTDNEDDGEPVSKSKNSGSQYLRKLR</sequence>
<dbReference type="AlphaFoldDB" id="A0AAP0PYB0"/>
<dbReference type="EMBL" id="JBBNAG010000002">
    <property type="protein sequence ID" value="KAK9158994.1"/>
    <property type="molecule type" value="Genomic_DNA"/>
</dbReference>
<organism evidence="2 3">
    <name type="scientific">Stephania cephalantha</name>
    <dbReference type="NCBI Taxonomy" id="152367"/>
    <lineage>
        <taxon>Eukaryota</taxon>
        <taxon>Viridiplantae</taxon>
        <taxon>Streptophyta</taxon>
        <taxon>Embryophyta</taxon>
        <taxon>Tracheophyta</taxon>
        <taxon>Spermatophyta</taxon>
        <taxon>Magnoliopsida</taxon>
        <taxon>Ranunculales</taxon>
        <taxon>Menispermaceae</taxon>
        <taxon>Menispermoideae</taxon>
        <taxon>Cissampelideae</taxon>
        <taxon>Stephania</taxon>
    </lineage>
</organism>
<proteinExistence type="predicted"/>
<accession>A0AAP0PYB0</accession>
<dbReference type="PANTHER" id="PTHR46872">
    <property type="entry name" value="DNA BINDING PROTEIN"/>
    <property type="match status" value="1"/>
</dbReference>
<comment type="caution">
    <text evidence="2">The sequence shown here is derived from an EMBL/GenBank/DDBJ whole genome shotgun (WGS) entry which is preliminary data.</text>
</comment>
<feature type="region of interest" description="Disordered" evidence="1">
    <location>
        <begin position="134"/>
        <end position="168"/>
    </location>
</feature>
<reference evidence="2 3" key="1">
    <citation type="submission" date="2024-01" db="EMBL/GenBank/DDBJ databases">
        <title>Genome assemblies of Stephania.</title>
        <authorList>
            <person name="Yang L."/>
        </authorList>
    </citation>
    <scope>NUCLEOTIDE SEQUENCE [LARGE SCALE GENOMIC DNA]</scope>
    <source>
        <strain evidence="2">JXDWG</strain>
        <tissue evidence="2">Leaf</tissue>
    </source>
</reference>
<evidence type="ECO:0000256" key="1">
    <source>
        <dbReference type="SAM" id="MobiDB-lite"/>
    </source>
</evidence>
<feature type="region of interest" description="Disordered" evidence="1">
    <location>
        <begin position="59"/>
        <end position="117"/>
    </location>
</feature>
<feature type="region of interest" description="Disordered" evidence="1">
    <location>
        <begin position="1"/>
        <end position="27"/>
    </location>
</feature>
<feature type="region of interest" description="Disordered" evidence="1">
    <location>
        <begin position="216"/>
        <end position="236"/>
    </location>
</feature>
<dbReference type="PANTHER" id="PTHR46872:SF10">
    <property type="entry name" value="MYB-LIKE DOMAIN-CONTAINING PROTEIN"/>
    <property type="match status" value="1"/>
</dbReference>
<feature type="compositionally biased region" description="Basic residues" evidence="1">
    <location>
        <begin position="225"/>
        <end position="234"/>
    </location>
</feature>
<keyword evidence="3" id="KW-1185">Reference proteome</keyword>
<evidence type="ECO:0000313" key="2">
    <source>
        <dbReference type="EMBL" id="KAK9158994.1"/>
    </source>
</evidence>
<evidence type="ECO:0000313" key="3">
    <source>
        <dbReference type="Proteomes" id="UP001419268"/>
    </source>
</evidence>
<evidence type="ECO:0008006" key="4">
    <source>
        <dbReference type="Google" id="ProtNLM"/>
    </source>
</evidence>
<name>A0AAP0PYB0_9MAGN</name>
<feature type="region of interest" description="Disordered" evidence="1">
    <location>
        <begin position="362"/>
        <end position="381"/>
    </location>
</feature>
<feature type="compositionally biased region" description="Basic and acidic residues" evidence="1">
    <location>
        <begin position="152"/>
        <end position="162"/>
    </location>
</feature>
<protein>
    <recommendedName>
        <fullName evidence="4">ELM2 domain-containing protein</fullName>
    </recommendedName>
</protein>
<feature type="region of interest" description="Disordered" evidence="1">
    <location>
        <begin position="480"/>
        <end position="507"/>
    </location>
</feature>
<gene>
    <name evidence="2" type="ORF">Scep_005568</name>
</gene>
<dbReference type="Proteomes" id="UP001419268">
    <property type="component" value="Unassembled WGS sequence"/>
</dbReference>